<dbReference type="Gramene" id="TuG1812G0300002434.01.T01">
    <property type="protein sequence ID" value="TuG1812G0300002434.01.T01.cds427944"/>
    <property type="gene ID" value="TuG1812G0300002434.01"/>
</dbReference>
<evidence type="ECO:0000313" key="1">
    <source>
        <dbReference type="EnsemblPlants" id="TuG1812G0300002434.01.T01.cds427944"/>
    </source>
</evidence>
<protein>
    <submittedName>
        <fullName evidence="1">Uncharacterized protein</fullName>
    </submittedName>
</protein>
<dbReference type="AlphaFoldDB" id="A0A8R7TW11"/>
<organism evidence="1 2">
    <name type="scientific">Triticum urartu</name>
    <name type="common">Red wild einkorn</name>
    <name type="synonym">Crithodium urartu</name>
    <dbReference type="NCBI Taxonomy" id="4572"/>
    <lineage>
        <taxon>Eukaryota</taxon>
        <taxon>Viridiplantae</taxon>
        <taxon>Streptophyta</taxon>
        <taxon>Embryophyta</taxon>
        <taxon>Tracheophyta</taxon>
        <taxon>Spermatophyta</taxon>
        <taxon>Magnoliopsida</taxon>
        <taxon>Liliopsida</taxon>
        <taxon>Poales</taxon>
        <taxon>Poaceae</taxon>
        <taxon>BOP clade</taxon>
        <taxon>Pooideae</taxon>
        <taxon>Triticodae</taxon>
        <taxon>Triticeae</taxon>
        <taxon>Triticinae</taxon>
        <taxon>Triticum</taxon>
    </lineage>
</organism>
<reference evidence="1" key="3">
    <citation type="submission" date="2022-06" db="UniProtKB">
        <authorList>
            <consortium name="EnsemblPlants"/>
        </authorList>
    </citation>
    <scope>IDENTIFICATION</scope>
</reference>
<proteinExistence type="predicted"/>
<dbReference type="EnsemblPlants" id="TuG1812G0300002434.01.T01">
    <property type="protein sequence ID" value="TuG1812G0300002434.01.T01.cds427944"/>
    <property type="gene ID" value="TuG1812G0300002434.01"/>
</dbReference>
<reference evidence="1" key="2">
    <citation type="submission" date="2018-03" db="EMBL/GenBank/DDBJ databases">
        <title>The Triticum urartu genome reveals the dynamic nature of wheat genome evolution.</title>
        <authorList>
            <person name="Ling H."/>
            <person name="Ma B."/>
            <person name="Shi X."/>
            <person name="Liu H."/>
            <person name="Dong L."/>
            <person name="Sun H."/>
            <person name="Cao Y."/>
            <person name="Gao Q."/>
            <person name="Zheng S."/>
            <person name="Li Y."/>
            <person name="Yu Y."/>
            <person name="Du H."/>
            <person name="Qi M."/>
            <person name="Li Y."/>
            <person name="Yu H."/>
            <person name="Cui Y."/>
            <person name="Wang N."/>
            <person name="Chen C."/>
            <person name="Wu H."/>
            <person name="Zhao Y."/>
            <person name="Zhang J."/>
            <person name="Li Y."/>
            <person name="Zhou W."/>
            <person name="Zhang B."/>
            <person name="Hu W."/>
            <person name="Eijk M."/>
            <person name="Tang J."/>
            <person name="Witsenboer H."/>
            <person name="Zhao S."/>
            <person name="Li Z."/>
            <person name="Zhang A."/>
            <person name="Wang D."/>
            <person name="Liang C."/>
        </authorList>
    </citation>
    <scope>NUCLEOTIDE SEQUENCE [LARGE SCALE GENOMIC DNA]</scope>
    <source>
        <strain evidence="1">cv. G1812</strain>
    </source>
</reference>
<dbReference type="Proteomes" id="UP000015106">
    <property type="component" value="Chromosome 3"/>
</dbReference>
<reference evidence="2" key="1">
    <citation type="journal article" date="2013" name="Nature">
        <title>Draft genome of the wheat A-genome progenitor Triticum urartu.</title>
        <authorList>
            <person name="Ling H.Q."/>
            <person name="Zhao S."/>
            <person name="Liu D."/>
            <person name="Wang J."/>
            <person name="Sun H."/>
            <person name="Zhang C."/>
            <person name="Fan H."/>
            <person name="Li D."/>
            <person name="Dong L."/>
            <person name="Tao Y."/>
            <person name="Gao C."/>
            <person name="Wu H."/>
            <person name="Li Y."/>
            <person name="Cui Y."/>
            <person name="Guo X."/>
            <person name="Zheng S."/>
            <person name="Wang B."/>
            <person name="Yu K."/>
            <person name="Liang Q."/>
            <person name="Yang W."/>
            <person name="Lou X."/>
            <person name="Chen J."/>
            <person name="Feng M."/>
            <person name="Jian J."/>
            <person name="Zhang X."/>
            <person name="Luo G."/>
            <person name="Jiang Y."/>
            <person name="Liu J."/>
            <person name="Wang Z."/>
            <person name="Sha Y."/>
            <person name="Zhang B."/>
            <person name="Wu H."/>
            <person name="Tang D."/>
            <person name="Shen Q."/>
            <person name="Xue P."/>
            <person name="Zou S."/>
            <person name="Wang X."/>
            <person name="Liu X."/>
            <person name="Wang F."/>
            <person name="Yang Y."/>
            <person name="An X."/>
            <person name="Dong Z."/>
            <person name="Zhang K."/>
            <person name="Zhang X."/>
            <person name="Luo M.C."/>
            <person name="Dvorak J."/>
            <person name="Tong Y."/>
            <person name="Wang J."/>
            <person name="Yang H."/>
            <person name="Li Z."/>
            <person name="Wang D."/>
            <person name="Zhang A."/>
            <person name="Wang J."/>
        </authorList>
    </citation>
    <scope>NUCLEOTIDE SEQUENCE</scope>
    <source>
        <strain evidence="2">cv. G1812</strain>
    </source>
</reference>
<sequence length="40" mass="4482">MISSIIGLTHMDSNIYTTSMASRSYFTTPLPARRMNCSLI</sequence>
<name>A0A8R7TW11_TRIUA</name>
<evidence type="ECO:0000313" key="2">
    <source>
        <dbReference type="Proteomes" id="UP000015106"/>
    </source>
</evidence>
<accession>A0A8R7TW11</accession>
<keyword evidence="2" id="KW-1185">Reference proteome</keyword>